<feature type="signal peptide" evidence="1">
    <location>
        <begin position="1"/>
        <end position="27"/>
    </location>
</feature>
<name>A0ABS1BC80_9MICO</name>
<dbReference type="Proteomes" id="UP000612352">
    <property type="component" value="Unassembled WGS sequence"/>
</dbReference>
<gene>
    <name evidence="2" type="ORF">I8D64_12580</name>
</gene>
<comment type="caution">
    <text evidence="2">The sequence shown here is derived from an EMBL/GenBank/DDBJ whole genome shotgun (WGS) entry which is preliminary data.</text>
</comment>
<keyword evidence="1" id="KW-0732">Signal</keyword>
<organism evidence="2 3">
    <name type="scientific">Brachybacterium halotolerans</name>
    <dbReference type="NCBI Taxonomy" id="2795215"/>
    <lineage>
        <taxon>Bacteria</taxon>
        <taxon>Bacillati</taxon>
        <taxon>Actinomycetota</taxon>
        <taxon>Actinomycetes</taxon>
        <taxon>Micrococcales</taxon>
        <taxon>Dermabacteraceae</taxon>
        <taxon>Brachybacterium</taxon>
    </lineage>
</organism>
<feature type="chain" id="PRO_5047210837" evidence="1">
    <location>
        <begin position="28"/>
        <end position="194"/>
    </location>
</feature>
<evidence type="ECO:0000313" key="2">
    <source>
        <dbReference type="EMBL" id="MBK0332231.1"/>
    </source>
</evidence>
<keyword evidence="3" id="KW-1185">Reference proteome</keyword>
<dbReference type="InterPro" id="IPR006311">
    <property type="entry name" value="TAT_signal"/>
</dbReference>
<dbReference type="EMBL" id="JAEDAJ010000007">
    <property type="protein sequence ID" value="MBK0332231.1"/>
    <property type="molecule type" value="Genomic_DNA"/>
</dbReference>
<proteinExistence type="predicted"/>
<evidence type="ECO:0000256" key="1">
    <source>
        <dbReference type="SAM" id="SignalP"/>
    </source>
</evidence>
<dbReference type="PROSITE" id="PS51318">
    <property type="entry name" value="TAT"/>
    <property type="match status" value="1"/>
</dbReference>
<accession>A0ABS1BC80</accession>
<evidence type="ECO:0000313" key="3">
    <source>
        <dbReference type="Proteomes" id="UP000612352"/>
    </source>
</evidence>
<protein>
    <submittedName>
        <fullName evidence="2">Uncharacterized protein</fullName>
    </submittedName>
</protein>
<sequence>MTLSRRRLLLAGTIGLTALATAAPAMAADADSDDWTESFMTRAETREGFALDAMDDWQVENARFIIAVCKGHDISAHGTQIVLATAIVEAWLYNYQPAVDLDSGGLFQQRPSAGWGTESEVRHKKKAIDAFLGLGDHSSAPGLLDVAPDYDDWDLGEAAQAVQQSAYPDRYAEQASAAETLWERYSDEVKSFTD</sequence>
<reference evidence="2 3" key="1">
    <citation type="submission" date="2020-12" db="EMBL/GenBank/DDBJ databases">
        <title>Brachybacterium sp. MASK1Z-5, whole genome shotgun sequence.</title>
        <authorList>
            <person name="Tuo L."/>
        </authorList>
    </citation>
    <scope>NUCLEOTIDE SEQUENCE [LARGE SCALE GENOMIC DNA]</scope>
    <source>
        <strain evidence="2 3">MASK1Z-5</strain>
    </source>
</reference>
<dbReference type="RefSeq" id="WP_200503123.1">
    <property type="nucleotide sequence ID" value="NZ_JAEDAJ010000007.1"/>
</dbReference>